<accession>A0ABY9YRG8</accession>
<name>A0ABY9YRG8_9GAMM</name>
<gene>
    <name evidence="1" type="ORF">PDM29_02565</name>
</gene>
<dbReference type="EMBL" id="CP115541">
    <property type="protein sequence ID" value="WNH53175.1"/>
    <property type="molecule type" value="Genomic_DNA"/>
</dbReference>
<dbReference type="RefSeq" id="WP_311192338.1">
    <property type="nucleotide sequence ID" value="NZ_CP115541.1"/>
</dbReference>
<proteinExistence type="predicted"/>
<evidence type="ECO:0000313" key="1">
    <source>
        <dbReference type="EMBL" id="WNH53175.1"/>
    </source>
</evidence>
<sequence length="77" mass="8731">MQKPKWVRAKVEDDLRRHFKSVVTQGQYSPSEAIRMFMRRVVRIPHATEPLAVSKAIKKAADDVAKELRSDAPCASP</sequence>
<dbReference type="InterPro" id="IPR013321">
    <property type="entry name" value="Arc_rbn_hlx_hlx"/>
</dbReference>
<keyword evidence="2" id="KW-1185">Reference proteome</keyword>
<evidence type="ECO:0000313" key="2">
    <source>
        <dbReference type="Proteomes" id="UP001302072"/>
    </source>
</evidence>
<evidence type="ECO:0008006" key="3">
    <source>
        <dbReference type="Google" id="ProtNLM"/>
    </source>
</evidence>
<organism evidence="1 2">
    <name type="scientific">Stenotrophomonas oahuensis</name>
    <dbReference type="NCBI Taxonomy" id="3003271"/>
    <lineage>
        <taxon>Bacteria</taxon>
        <taxon>Pseudomonadati</taxon>
        <taxon>Pseudomonadota</taxon>
        <taxon>Gammaproteobacteria</taxon>
        <taxon>Lysobacterales</taxon>
        <taxon>Lysobacteraceae</taxon>
        <taxon>Stenotrophomonas</taxon>
    </lineage>
</organism>
<dbReference type="Proteomes" id="UP001302072">
    <property type="component" value="Chromosome"/>
</dbReference>
<reference evidence="1 2" key="1">
    <citation type="submission" date="2022-12" db="EMBL/GenBank/DDBJ databases">
        <title>Two new species, Stenotrophomonas aracearum and Stenotrophomonas oahuensis, isolated from Anthurium (Araceae family) in Hawaii.</title>
        <authorList>
            <person name="Chunag S.C."/>
            <person name="Dobhal S."/>
            <person name="Alvarez A."/>
            <person name="Arif M."/>
        </authorList>
    </citation>
    <scope>NUCLEOTIDE SEQUENCE [LARGE SCALE GENOMIC DNA]</scope>
    <source>
        <strain evidence="1 2">A5586</strain>
    </source>
</reference>
<protein>
    <recommendedName>
        <fullName evidence="3">Type II toxin-antitoxin system ParD family antitoxin</fullName>
    </recommendedName>
</protein>
<dbReference type="Gene3D" id="1.10.1220.10">
    <property type="entry name" value="Met repressor-like"/>
    <property type="match status" value="1"/>
</dbReference>